<dbReference type="PRINTS" id="PR01547">
    <property type="entry name" value="YEAST176DUF"/>
</dbReference>
<dbReference type="SUPFAM" id="SSF48371">
    <property type="entry name" value="ARM repeat"/>
    <property type="match status" value="1"/>
</dbReference>
<keyword evidence="2" id="KW-0853">WD repeat</keyword>
<dbReference type="SUPFAM" id="SSF50978">
    <property type="entry name" value="WD40 repeat-like"/>
    <property type="match status" value="1"/>
</dbReference>
<dbReference type="GO" id="GO:0030674">
    <property type="term" value="F:protein-macromolecule adaptor activity"/>
    <property type="evidence" value="ECO:0007669"/>
    <property type="project" value="TreeGrafter"/>
</dbReference>
<dbReference type="InterPro" id="IPR004083">
    <property type="entry name" value="Raptor"/>
</dbReference>
<evidence type="ECO:0000256" key="1">
    <source>
        <dbReference type="ARBA" id="ARBA00009257"/>
    </source>
</evidence>
<accession>A0A7I8VZS2</accession>
<evidence type="ECO:0000256" key="2">
    <source>
        <dbReference type="ARBA" id="ARBA00022574"/>
    </source>
</evidence>
<dbReference type="InterPro" id="IPR011989">
    <property type="entry name" value="ARM-like"/>
</dbReference>
<name>A0A7I8VZS2_9ANNE</name>
<evidence type="ECO:0000256" key="3">
    <source>
        <dbReference type="ARBA" id="ARBA00022737"/>
    </source>
</evidence>
<feature type="compositionally biased region" description="Low complexity" evidence="4">
    <location>
        <begin position="746"/>
        <end position="767"/>
    </location>
</feature>
<dbReference type="AlphaFoldDB" id="A0A7I8VZS2"/>
<dbReference type="GO" id="GO:0031931">
    <property type="term" value="C:TORC1 complex"/>
    <property type="evidence" value="ECO:0007669"/>
    <property type="project" value="InterPro"/>
</dbReference>
<dbReference type="Pfam" id="PF14538">
    <property type="entry name" value="Raptor_N"/>
    <property type="match status" value="1"/>
</dbReference>
<dbReference type="InterPro" id="IPR036322">
    <property type="entry name" value="WD40_repeat_dom_sf"/>
</dbReference>
<dbReference type="Gene3D" id="2.130.10.10">
    <property type="entry name" value="YVTN repeat-like/Quinoprotein amine dehydrogenase"/>
    <property type="match status" value="2"/>
</dbReference>
<dbReference type="GO" id="GO:0005737">
    <property type="term" value="C:cytoplasm"/>
    <property type="evidence" value="ECO:0007669"/>
    <property type="project" value="TreeGrafter"/>
</dbReference>
<dbReference type="PANTHER" id="PTHR12848:SF16">
    <property type="entry name" value="REGULATORY-ASSOCIATED PROTEIN OF MTOR"/>
    <property type="match status" value="1"/>
</dbReference>
<dbReference type="Gene3D" id="1.25.10.10">
    <property type="entry name" value="Leucine-rich Repeat Variant"/>
    <property type="match status" value="1"/>
</dbReference>
<dbReference type="GO" id="GO:0009267">
    <property type="term" value="P:cellular response to starvation"/>
    <property type="evidence" value="ECO:0007669"/>
    <property type="project" value="TreeGrafter"/>
</dbReference>
<dbReference type="InterPro" id="IPR029347">
    <property type="entry name" value="Raptor_N"/>
</dbReference>
<comment type="similarity">
    <text evidence="1">Belongs to the WD repeat RAPTOR family.</text>
</comment>
<evidence type="ECO:0000313" key="7">
    <source>
        <dbReference type="Proteomes" id="UP000549394"/>
    </source>
</evidence>
<gene>
    <name evidence="6" type="ORF">DGYR_LOCUS9653</name>
</gene>
<dbReference type="GO" id="GO:0071230">
    <property type="term" value="P:cellular response to amino acid stimulus"/>
    <property type="evidence" value="ECO:0007669"/>
    <property type="project" value="TreeGrafter"/>
</dbReference>
<feature type="compositionally biased region" description="Polar residues" evidence="4">
    <location>
        <begin position="790"/>
        <end position="806"/>
    </location>
</feature>
<keyword evidence="7" id="KW-1185">Reference proteome</keyword>
<protein>
    <submittedName>
        <fullName evidence="6">DgyrCDS10218</fullName>
    </submittedName>
</protein>
<keyword evidence="3" id="KW-0677">Repeat</keyword>
<dbReference type="InterPro" id="IPR001680">
    <property type="entry name" value="WD40_rpt"/>
</dbReference>
<dbReference type="PANTHER" id="PTHR12848">
    <property type="entry name" value="REGULATORY-ASSOCIATED PROTEIN OF MTOR"/>
    <property type="match status" value="1"/>
</dbReference>
<dbReference type="GO" id="GO:0038202">
    <property type="term" value="P:TORC1 signaling"/>
    <property type="evidence" value="ECO:0007669"/>
    <property type="project" value="TreeGrafter"/>
</dbReference>
<organism evidence="6 7">
    <name type="scientific">Dimorphilus gyrociliatus</name>
    <dbReference type="NCBI Taxonomy" id="2664684"/>
    <lineage>
        <taxon>Eukaryota</taxon>
        <taxon>Metazoa</taxon>
        <taxon>Spiralia</taxon>
        <taxon>Lophotrochozoa</taxon>
        <taxon>Annelida</taxon>
        <taxon>Polychaeta</taxon>
        <taxon>Polychaeta incertae sedis</taxon>
        <taxon>Dinophilidae</taxon>
        <taxon>Dimorphilus</taxon>
    </lineage>
</organism>
<proteinExistence type="inferred from homology"/>
<dbReference type="Proteomes" id="UP000549394">
    <property type="component" value="Unassembled WGS sequence"/>
</dbReference>
<dbReference type="GO" id="GO:0030307">
    <property type="term" value="P:positive regulation of cell growth"/>
    <property type="evidence" value="ECO:0007669"/>
    <property type="project" value="TreeGrafter"/>
</dbReference>
<dbReference type="InterPro" id="IPR016024">
    <property type="entry name" value="ARM-type_fold"/>
</dbReference>
<dbReference type="EMBL" id="CAJFCJ010000015">
    <property type="protein sequence ID" value="CAD5121741.1"/>
    <property type="molecule type" value="Genomic_DNA"/>
</dbReference>
<comment type="caution">
    <text evidence="6">The sequence shown here is derived from an EMBL/GenBank/DDBJ whole genome shotgun (WGS) entry which is preliminary data.</text>
</comment>
<reference evidence="6 7" key="1">
    <citation type="submission" date="2020-08" db="EMBL/GenBank/DDBJ databases">
        <authorList>
            <person name="Hejnol A."/>
        </authorList>
    </citation>
    <scope>NUCLEOTIDE SEQUENCE [LARGE SCALE GENOMIC DNA]</scope>
</reference>
<dbReference type="SMART" id="SM00320">
    <property type="entry name" value="WD40"/>
    <property type="match status" value="7"/>
</dbReference>
<sequence>MIFGDNVDEVAQIAEVFQVQLSKNSEKCTTFPAEELVEEWELPTHFNQSYNFGDIYPSHNEQAQWRIKERMKTNGVALVLCLNIGVDPPDVMKTSPCARTECWIDPQTMAPQKALELIGQTLQKHYERWQPRARYKQVLDPTVEEVKKLCASLRRNAKEERVLFHYNGHGVPKPTSNGEIWVFNKNYTQYIPLSLYDLHSWMGTPSIYVFDCNCAGIIMKYFDQHLGSSSSDSNKLDVSEKAAVRLAACGENQMLPMSPDLPADLFTSCLTTPIKVALKWFVKQNAQKFNPAINEDLIDKIPGHLTDRKSMLGELNWVFTAITDTIAWNCLPTELFQRLFRQDLMLASLFRNFLLAERIMKAYNCEPMSVPVLPPMHMHPFWQAWDTTLDLCFSKLPHILDSREPNAASQNKVSFFNEQSQAFMMWLKFGPINKNPPDQLPIVLQVLLSQGQRIRALDLLAQFMDLGRESVLCALRVGIFPYVLKLLQSSVPEIRPFLVVIWAKIIAVDQSVQAELTRDDNHNFFLSFLSDSTVHPRHRTMAAFIISKIVNSYKVAQDAAYKSSVIDDCLTELEHEDPKLRQWVCFCLAKIWDGHNDARWRGVRDSAHEKIGSLLKDKCSEVRAAAVYALGTFVLPSGSGDHAAKVNQNIAMKLIKSANDCSTLVRKEVTCSLSNIVLQCENQIVSACKSQMIEERTLGSKRQLKSTEADPFNEVEVIAKTVVKYVESKVDMSSLLSFTLPRSISKGSSSPNFSSAPSSPSNKPPSGMLHVPSESNIQGTISEENHKNRPSTLRSVSSHSKTSQSLMADKENRLIKTKYFEWASEKFALTLNRTPTDSDPDSDISMQTTYRKSLAHKVRSDCRWQKFPDSYHLEQTTYRNLKCPTVLNFHPFEPYFVCGDDDGFSIYNWETSTRFAQFSNQRPRGRISALQFVNCCYRPMIMVGSNDGCIKLWRNYMLDDPSIKLVTAWNALPELFDQRRHYRAGLQIKWEPHRSKVICGADSSRIVRIFDVNIEKMCQEFSTQSESALTSIESDACNRNLIFCAYEDGVINIFDRREKPASCKVNTYREHKGRIVGIKLQHREKSHIVTADQMGIVKVWDQRLKTAQTTFKTVDSVTSFDVHRLVDMIVVGSSQQIIHITKHNGETLKVIKNNNEGFLSQKISAPHCLAFHPNYMKFAAGSRMDNFVNVYTIK</sequence>
<feature type="region of interest" description="Disordered" evidence="4">
    <location>
        <begin position="746"/>
        <end position="808"/>
    </location>
</feature>
<dbReference type="InterPro" id="IPR015943">
    <property type="entry name" value="WD40/YVTN_repeat-like_dom_sf"/>
</dbReference>
<feature type="compositionally biased region" description="Polar residues" evidence="4">
    <location>
        <begin position="773"/>
        <end position="782"/>
    </location>
</feature>
<dbReference type="GO" id="GO:0010506">
    <property type="term" value="P:regulation of autophagy"/>
    <property type="evidence" value="ECO:0007669"/>
    <property type="project" value="TreeGrafter"/>
</dbReference>
<feature type="domain" description="Raptor N-terminal CASPase-like" evidence="5">
    <location>
        <begin position="70"/>
        <end position="223"/>
    </location>
</feature>
<evidence type="ECO:0000256" key="4">
    <source>
        <dbReference type="SAM" id="MobiDB-lite"/>
    </source>
</evidence>
<evidence type="ECO:0000313" key="6">
    <source>
        <dbReference type="EMBL" id="CAD5121741.1"/>
    </source>
</evidence>
<dbReference type="SMART" id="SM01302">
    <property type="entry name" value="Raptor_N"/>
    <property type="match status" value="1"/>
</dbReference>
<evidence type="ECO:0000259" key="5">
    <source>
        <dbReference type="SMART" id="SM01302"/>
    </source>
</evidence>
<dbReference type="OrthoDB" id="10262360at2759"/>